<proteinExistence type="predicted"/>
<sequence>KTGKKMDGSLRLDGYIHGPFDHWKGKALLKGKTLYLGGEKIDRLSIEGHFAPFLVRLDPVLVDSGKRHVHGIMLARFGGESPVVKVDMTVDEPSPSFLGSVPMSVRVFRQIPLSGSLSNSRSWRDLWKKVMGDDFS</sequence>
<dbReference type="AlphaFoldDB" id="T1CAZ9"/>
<accession>T1CAZ9</accession>
<protein>
    <submittedName>
        <fullName evidence="1">Uncharacterized protein</fullName>
    </submittedName>
</protein>
<feature type="non-terminal residue" evidence="1">
    <location>
        <position position="1"/>
    </location>
</feature>
<comment type="caution">
    <text evidence="1">The sequence shown here is derived from an EMBL/GenBank/DDBJ whole genome shotgun (WGS) entry which is preliminary data.</text>
</comment>
<reference evidence="1" key="2">
    <citation type="journal article" date="2014" name="ISME J.">
        <title>Microbial stratification in low pH oxic and suboxic macroscopic growths along an acid mine drainage.</title>
        <authorList>
            <person name="Mendez-Garcia C."/>
            <person name="Mesa V."/>
            <person name="Sprenger R.R."/>
            <person name="Richter M."/>
            <person name="Diez M.S."/>
            <person name="Solano J."/>
            <person name="Bargiela R."/>
            <person name="Golyshina O.V."/>
            <person name="Manteca A."/>
            <person name="Ramos J.L."/>
            <person name="Gallego J.R."/>
            <person name="Llorente I."/>
            <person name="Martins Dos Santos V.A."/>
            <person name="Jensen O.N."/>
            <person name="Pelaez A.I."/>
            <person name="Sanchez J."/>
            <person name="Ferrer M."/>
        </authorList>
    </citation>
    <scope>NUCLEOTIDE SEQUENCE</scope>
</reference>
<evidence type="ECO:0000313" key="1">
    <source>
        <dbReference type="EMBL" id="EQD79367.1"/>
    </source>
</evidence>
<dbReference type="EMBL" id="AUZY01000184">
    <property type="protein sequence ID" value="EQD79367.1"/>
    <property type="molecule type" value="Genomic_DNA"/>
</dbReference>
<gene>
    <name evidence="1" type="ORF">B1B_00240</name>
</gene>
<organism evidence="1">
    <name type="scientific">mine drainage metagenome</name>
    <dbReference type="NCBI Taxonomy" id="410659"/>
    <lineage>
        <taxon>unclassified sequences</taxon>
        <taxon>metagenomes</taxon>
        <taxon>ecological metagenomes</taxon>
    </lineage>
</organism>
<name>T1CAZ9_9ZZZZ</name>
<reference evidence="1" key="1">
    <citation type="submission" date="2013-08" db="EMBL/GenBank/DDBJ databases">
        <authorList>
            <person name="Mendez C."/>
            <person name="Richter M."/>
            <person name="Ferrer M."/>
            <person name="Sanchez J."/>
        </authorList>
    </citation>
    <scope>NUCLEOTIDE SEQUENCE</scope>
</reference>